<keyword evidence="6" id="KW-0175">Coiled coil</keyword>
<evidence type="ECO:0000256" key="4">
    <source>
        <dbReference type="ARBA" id="ARBA00023242"/>
    </source>
</evidence>
<reference evidence="8" key="1">
    <citation type="submission" date="2021-03" db="EMBL/GenBank/DDBJ databases">
        <title>Comparative genomics and phylogenomic investigation of the class Geoglossomycetes provide insights into ecological specialization and systematics.</title>
        <authorList>
            <person name="Melie T."/>
            <person name="Pirro S."/>
            <person name="Miller A.N."/>
            <person name="Quandt A."/>
        </authorList>
    </citation>
    <scope>NUCLEOTIDE SEQUENCE</scope>
    <source>
        <strain evidence="8">CAQ_001_2017</strain>
    </source>
</reference>
<keyword evidence="3 5" id="KW-0690">Ribosome biogenesis</keyword>
<feature type="compositionally biased region" description="Polar residues" evidence="7">
    <location>
        <begin position="1"/>
        <end position="15"/>
    </location>
</feature>
<evidence type="ECO:0000256" key="1">
    <source>
        <dbReference type="ARBA" id="ARBA00008838"/>
    </source>
</evidence>
<evidence type="ECO:0000256" key="5">
    <source>
        <dbReference type="PIRNR" id="PIRNR017302"/>
    </source>
</evidence>
<evidence type="ECO:0000256" key="3">
    <source>
        <dbReference type="ARBA" id="ARBA00022517"/>
    </source>
</evidence>
<dbReference type="GO" id="GO:0000027">
    <property type="term" value="P:ribosomal large subunit assembly"/>
    <property type="evidence" value="ECO:0007669"/>
    <property type="project" value="UniProtKB-UniRule"/>
</dbReference>
<dbReference type="GO" id="GO:0005654">
    <property type="term" value="C:nucleoplasm"/>
    <property type="evidence" value="ECO:0007669"/>
    <property type="project" value="UniProtKB-SubCell"/>
</dbReference>
<keyword evidence="4 5" id="KW-0539">Nucleus</keyword>
<evidence type="ECO:0000256" key="2">
    <source>
        <dbReference type="ARBA" id="ARBA00018339"/>
    </source>
</evidence>
<name>A0A9P8RMY9_9PEZI</name>
<proteinExistence type="inferred from homology"/>
<evidence type="ECO:0000313" key="8">
    <source>
        <dbReference type="EMBL" id="KAH0557167.1"/>
    </source>
</evidence>
<comment type="similarity">
    <text evidence="1 5">Belongs to the NOP53 family.</text>
</comment>
<organism evidence="8 9">
    <name type="scientific">Trichoglossum hirsutum</name>
    <dbReference type="NCBI Taxonomy" id="265104"/>
    <lineage>
        <taxon>Eukaryota</taxon>
        <taxon>Fungi</taxon>
        <taxon>Dikarya</taxon>
        <taxon>Ascomycota</taxon>
        <taxon>Pezizomycotina</taxon>
        <taxon>Geoglossomycetes</taxon>
        <taxon>Geoglossales</taxon>
        <taxon>Geoglossaceae</taxon>
        <taxon>Trichoglossum</taxon>
    </lineage>
</organism>
<gene>
    <name evidence="8" type="ORF">GP486_005041</name>
</gene>
<dbReference type="AlphaFoldDB" id="A0A9P8RMY9"/>
<dbReference type="GO" id="GO:0008097">
    <property type="term" value="F:5S rRNA binding"/>
    <property type="evidence" value="ECO:0007669"/>
    <property type="project" value="TreeGrafter"/>
</dbReference>
<evidence type="ECO:0000313" key="9">
    <source>
        <dbReference type="Proteomes" id="UP000750711"/>
    </source>
</evidence>
<dbReference type="GO" id="GO:0005730">
    <property type="term" value="C:nucleolus"/>
    <property type="evidence" value="ECO:0007669"/>
    <property type="project" value="UniProtKB-SubCell"/>
</dbReference>
<sequence>MASTTRPPSQFNQPSRKGKKAWRKNIDITEVQEGLEIVRDEIITGGIIVEKASEELFAIDTAGDRDIAKAYRLKHKPLKADEILAARSAIPPVDSRKRSSRLTDGVLEPSGKKRRGGGVPFRELQRLKHIAYGGESIPKDVVEIPETKIYDPWVDGSNGTITMQEPRFSFLEPPKPVKEPKTLKQAPISLAANGGEIPAVKKPDPGISYNPTFRDWDALLVKEGEKEIETEKRRLRDAEEEQQALESVTAAAEEEDVAISDREGDIEDPETEAMEKAWVTRKRPERKTQPQRNKIRRRKEAERKALWESQMKKKALQAAEIKKIKKAIEAKELSRIEAEAKKKKATEEGDDRVLRRRRFGKIPIAEPPLELVLPDELQDSLRLLKPEGNLLKERFRNALVRGKLETRRPISQWKKKRRSVTEKWTYKDFKI</sequence>
<accession>A0A9P8RMY9</accession>
<feature type="compositionally biased region" description="Acidic residues" evidence="7">
    <location>
        <begin position="252"/>
        <end position="272"/>
    </location>
</feature>
<dbReference type="PANTHER" id="PTHR14211:SF7">
    <property type="entry name" value="RIBOSOME BIOGENESIS PROTEIN NOP53"/>
    <property type="match status" value="1"/>
</dbReference>
<evidence type="ECO:0000256" key="7">
    <source>
        <dbReference type="SAM" id="MobiDB-lite"/>
    </source>
</evidence>
<dbReference type="GO" id="GO:0006364">
    <property type="term" value="P:rRNA processing"/>
    <property type="evidence" value="ECO:0007669"/>
    <property type="project" value="TreeGrafter"/>
</dbReference>
<dbReference type="Proteomes" id="UP000750711">
    <property type="component" value="Unassembled WGS sequence"/>
</dbReference>
<evidence type="ECO:0000256" key="6">
    <source>
        <dbReference type="SAM" id="Coils"/>
    </source>
</evidence>
<feature type="coiled-coil region" evidence="6">
    <location>
        <begin position="321"/>
        <end position="348"/>
    </location>
</feature>
<feature type="region of interest" description="Disordered" evidence="7">
    <location>
        <begin position="93"/>
        <end position="118"/>
    </location>
</feature>
<feature type="region of interest" description="Disordered" evidence="7">
    <location>
        <begin position="1"/>
        <end position="22"/>
    </location>
</feature>
<comment type="function">
    <text evidence="5">May play a role in ribosome biogenesis.</text>
</comment>
<dbReference type="PANTHER" id="PTHR14211">
    <property type="entry name" value="GLIOMA SUPPRESSOR CANDIDATE REGION GENE 2"/>
    <property type="match status" value="1"/>
</dbReference>
<keyword evidence="9" id="KW-1185">Reference proteome</keyword>
<dbReference type="InterPro" id="IPR011687">
    <property type="entry name" value="Nop53/GLTSCR2"/>
</dbReference>
<dbReference type="EMBL" id="JAGHQM010000889">
    <property type="protein sequence ID" value="KAH0557167.1"/>
    <property type="molecule type" value="Genomic_DNA"/>
</dbReference>
<dbReference type="Pfam" id="PF07767">
    <property type="entry name" value="Nop53"/>
    <property type="match status" value="1"/>
</dbReference>
<comment type="subcellular location">
    <subcellularLocation>
        <location evidence="5">Nucleus</location>
        <location evidence="5">Nucleolus</location>
    </subcellularLocation>
    <subcellularLocation>
        <location evidence="5">Nucleus</location>
        <location evidence="5">Nucleoplasm</location>
    </subcellularLocation>
</comment>
<feature type="region of interest" description="Disordered" evidence="7">
    <location>
        <begin position="232"/>
        <end position="309"/>
    </location>
</feature>
<protein>
    <recommendedName>
        <fullName evidence="2 5">Ribosome biogenesis protein NOP53</fullName>
    </recommendedName>
</protein>
<comment type="caution">
    <text evidence="8">The sequence shown here is derived from an EMBL/GenBank/DDBJ whole genome shotgun (WGS) entry which is preliminary data.</text>
</comment>
<dbReference type="PIRSF" id="PIRSF017302">
    <property type="entry name" value="Gltscr2"/>
    <property type="match status" value="1"/>
</dbReference>